<proteinExistence type="predicted"/>
<dbReference type="SMART" id="SM00530">
    <property type="entry name" value="HTH_XRE"/>
    <property type="match status" value="1"/>
</dbReference>
<gene>
    <name evidence="2" type="ORF">SAMN06265360_12068</name>
</gene>
<dbReference type="InterPro" id="IPR043917">
    <property type="entry name" value="DUF5753"/>
</dbReference>
<dbReference type="Proteomes" id="UP000198348">
    <property type="component" value="Unassembled WGS sequence"/>
</dbReference>
<sequence length="287" mass="32032">MAEDFRPGVRVRRVARELRRWREQLNLTATEAAKLARWSPSKLSKVENAQQPIPGVDVLALAIVYEVDEAERDRLFRAALTASDPGWWQDYDEDALVSAAQDFVELESEATLLRTFKPDLVPGLLQTERYAMELARASLPRPSEETVRHRAEARTARQARISGENPLHVDAVIGEAALRQLVGGPTVMRAQLETLLERAAWPTITVRVLPLGIGAYPAMGSSFEMLSFAEEHYADVVYVENLLNGTYLEQPDEVEAYTQHFEGVRDCALGPEASAGRIREIITEPAP</sequence>
<dbReference type="GO" id="GO:0003677">
    <property type="term" value="F:DNA binding"/>
    <property type="evidence" value="ECO:0007669"/>
    <property type="project" value="InterPro"/>
</dbReference>
<name>A0A238ZB66_9PSEU</name>
<dbReference type="PROSITE" id="PS50943">
    <property type="entry name" value="HTH_CROC1"/>
    <property type="match status" value="1"/>
</dbReference>
<feature type="domain" description="HTH cro/C1-type" evidence="1">
    <location>
        <begin position="18"/>
        <end position="72"/>
    </location>
</feature>
<evidence type="ECO:0000313" key="3">
    <source>
        <dbReference type="Proteomes" id="UP000198348"/>
    </source>
</evidence>
<dbReference type="SUPFAM" id="SSF47413">
    <property type="entry name" value="lambda repressor-like DNA-binding domains"/>
    <property type="match status" value="1"/>
</dbReference>
<dbReference type="OrthoDB" id="4285266at2"/>
<evidence type="ECO:0000259" key="1">
    <source>
        <dbReference type="PROSITE" id="PS50943"/>
    </source>
</evidence>
<reference evidence="2 3" key="1">
    <citation type="submission" date="2017-06" db="EMBL/GenBank/DDBJ databases">
        <authorList>
            <person name="Kim H.J."/>
            <person name="Triplett B.A."/>
        </authorList>
    </citation>
    <scope>NUCLEOTIDE SEQUENCE [LARGE SCALE GENOMIC DNA]</scope>
    <source>
        <strain evidence="2 3">DSM 45207</strain>
    </source>
</reference>
<dbReference type="Pfam" id="PF19054">
    <property type="entry name" value="DUF5753"/>
    <property type="match status" value="1"/>
</dbReference>
<accession>A0A238ZB66</accession>
<evidence type="ECO:0000313" key="2">
    <source>
        <dbReference type="EMBL" id="SNR80775.1"/>
    </source>
</evidence>
<dbReference type="Pfam" id="PF13560">
    <property type="entry name" value="HTH_31"/>
    <property type="match status" value="1"/>
</dbReference>
<protein>
    <submittedName>
        <fullName evidence="2">Helix-turn-helix domain-containing protein</fullName>
    </submittedName>
</protein>
<dbReference type="InterPro" id="IPR010982">
    <property type="entry name" value="Lambda_DNA-bd_dom_sf"/>
</dbReference>
<dbReference type="AlphaFoldDB" id="A0A238ZB66"/>
<dbReference type="RefSeq" id="WP_089302846.1">
    <property type="nucleotide sequence ID" value="NZ_FZNW01000020.1"/>
</dbReference>
<organism evidence="2 3">
    <name type="scientific">Haloechinothrix alba</name>
    <dbReference type="NCBI Taxonomy" id="664784"/>
    <lineage>
        <taxon>Bacteria</taxon>
        <taxon>Bacillati</taxon>
        <taxon>Actinomycetota</taxon>
        <taxon>Actinomycetes</taxon>
        <taxon>Pseudonocardiales</taxon>
        <taxon>Pseudonocardiaceae</taxon>
        <taxon>Haloechinothrix</taxon>
    </lineage>
</organism>
<dbReference type="EMBL" id="FZNW01000020">
    <property type="protein sequence ID" value="SNR80775.1"/>
    <property type="molecule type" value="Genomic_DNA"/>
</dbReference>
<dbReference type="Gene3D" id="1.10.260.40">
    <property type="entry name" value="lambda repressor-like DNA-binding domains"/>
    <property type="match status" value="1"/>
</dbReference>
<dbReference type="InterPro" id="IPR001387">
    <property type="entry name" value="Cro/C1-type_HTH"/>
</dbReference>
<dbReference type="CDD" id="cd00093">
    <property type="entry name" value="HTH_XRE"/>
    <property type="match status" value="1"/>
</dbReference>
<keyword evidence="3" id="KW-1185">Reference proteome</keyword>